<proteinExistence type="predicted"/>
<evidence type="ECO:0000313" key="1">
    <source>
        <dbReference type="EMBL" id="CAF0786161.1"/>
    </source>
</evidence>
<keyword evidence="2" id="KW-1185">Reference proteome</keyword>
<dbReference type="AlphaFoldDB" id="A0A813RUI8"/>
<reference evidence="1" key="1">
    <citation type="submission" date="2021-02" db="EMBL/GenBank/DDBJ databases">
        <authorList>
            <person name="Nowell W R."/>
        </authorList>
    </citation>
    <scope>NUCLEOTIDE SEQUENCE</scope>
</reference>
<dbReference type="Proteomes" id="UP000663828">
    <property type="component" value="Unassembled WGS sequence"/>
</dbReference>
<protein>
    <submittedName>
        <fullName evidence="1">Uncharacterized protein</fullName>
    </submittedName>
</protein>
<evidence type="ECO:0000313" key="2">
    <source>
        <dbReference type="Proteomes" id="UP000663828"/>
    </source>
</evidence>
<gene>
    <name evidence="1" type="ORF">XAT740_LOCUS2240</name>
</gene>
<comment type="caution">
    <text evidence="1">The sequence shown here is derived from an EMBL/GenBank/DDBJ whole genome shotgun (WGS) entry which is preliminary data.</text>
</comment>
<accession>A0A813RUI8</accession>
<sequence>MNYLVNKVERKLGLDLNHDGRIGGPGLTAKLEKATHIDFNRDGIIGGYRPSRNGGLIGKIEKATHIDINRDGIIGGHPGYYYYPAPHCHKKKH</sequence>
<organism evidence="1 2">
    <name type="scientific">Adineta ricciae</name>
    <name type="common">Rotifer</name>
    <dbReference type="NCBI Taxonomy" id="249248"/>
    <lineage>
        <taxon>Eukaryota</taxon>
        <taxon>Metazoa</taxon>
        <taxon>Spiralia</taxon>
        <taxon>Gnathifera</taxon>
        <taxon>Rotifera</taxon>
        <taxon>Eurotatoria</taxon>
        <taxon>Bdelloidea</taxon>
        <taxon>Adinetida</taxon>
        <taxon>Adinetidae</taxon>
        <taxon>Adineta</taxon>
    </lineage>
</organism>
<name>A0A813RUI8_ADIRI</name>
<dbReference type="EMBL" id="CAJNOR010000075">
    <property type="protein sequence ID" value="CAF0786161.1"/>
    <property type="molecule type" value="Genomic_DNA"/>
</dbReference>